<feature type="signal peptide" evidence="3">
    <location>
        <begin position="1"/>
        <end position="21"/>
    </location>
</feature>
<sequence>MDLFIIISLLFVGHVTTSVKGYSVEEEIYVRHQYVCPGQFVTFSKAKYYKDLFFQPSGSDSAMQVANRTHILLPSYEFRNRDVFIPEVTRQHEGDYFWTHASTAATFLLRLGTTKLFLKDCGSAKEVYYGNKFSLEVPQAASVLEFTREGSTDRKILWSRNNTDNSLGASWNAFNIKYADAGRYAFLKENGVEISSTSLYVRENLEYYDVSKKSFLESKFPVPINEAVVMFIDPSQNEYLLFVHGTKTEKAFQMFQDRLQLQPSQSGELELRIMGLKSRDVGRYEVKDKEEGLVSVIWLSETVDMTGPIAAGCVISILIVLMITCCCVWRSRKKRDTAPVSSPSPEYHAPIYVHDPVVIYSPGHPLQLRPTAPVVEEGSAAPVESADGQSGQQSLPSSQPLDNNVPLSYNEVIGSGPEPLYTYPSAAPSGASAGGAGGGGADPDPSAPPDPGIQYQPQGWGGSMGDFLTSSPLNMDTNTATSTYNSDKLNF</sequence>
<name>A0AAV6FRX3_9TELE</name>
<evidence type="ECO:0000256" key="3">
    <source>
        <dbReference type="SAM" id="SignalP"/>
    </source>
</evidence>
<keyword evidence="5" id="KW-1185">Reference proteome</keyword>
<feature type="compositionally biased region" description="Gly residues" evidence="1">
    <location>
        <begin position="432"/>
        <end position="441"/>
    </location>
</feature>
<evidence type="ECO:0000313" key="5">
    <source>
        <dbReference type="Proteomes" id="UP000823561"/>
    </source>
</evidence>
<proteinExistence type="predicted"/>
<feature type="region of interest" description="Disordered" evidence="1">
    <location>
        <begin position="377"/>
        <end position="491"/>
    </location>
</feature>
<gene>
    <name evidence="4" type="ORF">AALO_G00270050</name>
</gene>
<keyword evidence="2" id="KW-0812">Transmembrane</keyword>
<organism evidence="4 5">
    <name type="scientific">Alosa alosa</name>
    <name type="common">allis shad</name>
    <dbReference type="NCBI Taxonomy" id="278164"/>
    <lineage>
        <taxon>Eukaryota</taxon>
        <taxon>Metazoa</taxon>
        <taxon>Chordata</taxon>
        <taxon>Craniata</taxon>
        <taxon>Vertebrata</taxon>
        <taxon>Euteleostomi</taxon>
        <taxon>Actinopterygii</taxon>
        <taxon>Neopterygii</taxon>
        <taxon>Teleostei</taxon>
        <taxon>Clupei</taxon>
        <taxon>Clupeiformes</taxon>
        <taxon>Clupeoidei</taxon>
        <taxon>Clupeidae</taxon>
        <taxon>Alosa</taxon>
    </lineage>
</organism>
<keyword evidence="2" id="KW-1133">Transmembrane helix</keyword>
<evidence type="ECO:0000256" key="1">
    <source>
        <dbReference type="SAM" id="MobiDB-lite"/>
    </source>
</evidence>
<dbReference type="AlphaFoldDB" id="A0AAV6FRX3"/>
<keyword evidence="2" id="KW-0472">Membrane</keyword>
<dbReference type="EMBL" id="JADWDJ010000021">
    <property type="protein sequence ID" value="KAG5263915.1"/>
    <property type="molecule type" value="Genomic_DNA"/>
</dbReference>
<accession>A0AAV6FRX3</accession>
<comment type="caution">
    <text evidence="4">The sequence shown here is derived from an EMBL/GenBank/DDBJ whole genome shotgun (WGS) entry which is preliminary data.</text>
</comment>
<dbReference type="Proteomes" id="UP000823561">
    <property type="component" value="Chromosome 21"/>
</dbReference>
<evidence type="ECO:0000313" key="4">
    <source>
        <dbReference type="EMBL" id="KAG5263915.1"/>
    </source>
</evidence>
<reference evidence="4" key="1">
    <citation type="submission" date="2020-10" db="EMBL/GenBank/DDBJ databases">
        <title>Chromosome-scale genome assembly of the Allis shad, Alosa alosa.</title>
        <authorList>
            <person name="Margot Z."/>
            <person name="Christophe K."/>
            <person name="Cabau C."/>
            <person name="Louis A."/>
            <person name="Berthelot C."/>
            <person name="Parey E."/>
            <person name="Roest Crollius H."/>
            <person name="Montfort J."/>
            <person name="Robinson-Rechavi M."/>
            <person name="Bucao C."/>
            <person name="Bouchez O."/>
            <person name="Gislard M."/>
            <person name="Lluch J."/>
            <person name="Milhes M."/>
            <person name="Lampietro C."/>
            <person name="Lopez Roques C."/>
            <person name="Donnadieu C."/>
            <person name="Braasch I."/>
            <person name="Desvignes T."/>
            <person name="Postlethwait J."/>
            <person name="Bobe J."/>
            <person name="Guiguen Y."/>
        </authorList>
    </citation>
    <scope>NUCLEOTIDE SEQUENCE</scope>
    <source>
        <strain evidence="4">M-15738</strain>
        <tissue evidence="4">Blood</tissue>
    </source>
</reference>
<keyword evidence="3" id="KW-0732">Signal</keyword>
<feature type="chain" id="PRO_5043775580" evidence="3">
    <location>
        <begin position="22"/>
        <end position="491"/>
    </location>
</feature>
<feature type="transmembrane region" description="Helical" evidence="2">
    <location>
        <begin position="309"/>
        <end position="329"/>
    </location>
</feature>
<feature type="compositionally biased region" description="Polar residues" evidence="1">
    <location>
        <begin position="468"/>
        <end position="491"/>
    </location>
</feature>
<feature type="compositionally biased region" description="Low complexity" evidence="1">
    <location>
        <begin position="388"/>
        <end position="401"/>
    </location>
</feature>
<evidence type="ECO:0000256" key="2">
    <source>
        <dbReference type="SAM" id="Phobius"/>
    </source>
</evidence>
<protein>
    <submittedName>
        <fullName evidence="4">Uncharacterized protein</fullName>
    </submittedName>
</protein>